<feature type="signal peptide" evidence="1">
    <location>
        <begin position="1"/>
        <end position="18"/>
    </location>
</feature>
<dbReference type="RefSeq" id="WP_327608661.1">
    <property type="nucleotide sequence ID" value="NZ_JARZFX010000010.1"/>
</dbReference>
<name>A0ABU6KIZ4_9BACI</name>
<reference evidence="2 3" key="1">
    <citation type="journal article" date="2024" name="Int. J. Syst. Evol. Microbiol.">
        <title>Virgibacillus tibetensis sp. nov., isolated from salt lake on the Tibetan Plateau of China.</title>
        <authorList>
            <person name="Phurbu D."/>
            <person name="Liu Z.-X."/>
            <person name="Wang R."/>
            <person name="Zheng Y.-Y."/>
            <person name="Liu H.-C."/>
            <person name="Zhou Y.-G."/>
            <person name="Yu Y.-J."/>
            <person name="Li A.-H."/>
        </authorList>
    </citation>
    <scope>NUCLEOTIDE SEQUENCE [LARGE SCALE GENOMIC DNA]</scope>
    <source>
        <strain evidence="2 3">C22-A2</strain>
    </source>
</reference>
<evidence type="ECO:0000313" key="3">
    <source>
        <dbReference type="Proteomes" id="UP001335737"/>
    </source>
</evidence>
<feature type="chain" id="PRO_5045844587" description="Lipoprotein" evidence="1">
    <location>
        <begin position="19"/>
        <end position="145"/>
    </location>
</feature>
<keyword evidence="3" id="KW-1185">Reference proteome</keyword>
<sequence length="145" mass="16622">MKKWFVFLVLLSVLLVSACNNSEELSGQTFTVAYTPVLQEDVDSPNRYDSIMTLEFSGGNVVTNSIYDGEGTYELNDDELVVRFENENENLEIRFTVKESDKDFSEYSAIISDVDFEITDTDKISHFKNLTLKLTKDMSIEFLKK</sequence>
<dbReference type="Proteomes" id="UP001335737">
    <property type="component" value="Unassembled WGS sequence"/>
</dbReference>
<gene>
    <name evidence="2" type="ORF">QGM71_16590</name>
</gene>
<accession>A0ABU6KIZ4</accession>
<proteinExistence type="predicted"/>
<evidence type="ECO:0000256" key="1">
    <source>
        <dbReference type="SAM" id="SignalP"/>
    </source>
</evidence>
<comment type="caution">
    <text evidence="2">The sequence shown here is derived from an EMBL/GenBank/DDBJ whole genome shotgun (WGS) entry which is preliminary data.</text>
</comment>
<dbReference type="EMBL" id="JARZFX010000010">
    <property type="protein sequence ID" value="MEC5425105.1"/>
    <property type="molecule type" value="Genomic_DNA"/>
</dbReference>
<protein>
    <recommendedName>
        <fullName evidence="4">Lipoprotein</fullName>
    </recommendedName>
</protein>
<organism evidence="2 3">
    <name type="scientific">Virgibacillus tibetensis</name>
    <dbReference type="NCBI Taxonomy" id="3042313"/>
    <lineage>
        <taxon>Bacteria</taxon>
        <taxon>Bacillati</taxon>
        <taxon>Bacillota</taxon>
        <taxon>Bacilli</taxon>
        <taxon>Bacillales</taxon>
        <taxon>Bacillaceae</taxon>
        <taxon>Virgibacillus</taxon>
    </lineage>
</organism>
<evidence type="ECO:0008006" key="4">
    <source>
        <dbReference type="Google" id="ProtNLM"/>
    </source>
</evidence>
<evidence type="ECO:0000313" key="2">
    <source>
        <dbReference type="EMBL" id="MEC5425105.1"/>
    </source>
</evidence>
<dbReference type="PROSITE" id="PS51257">
    <property type="entry name" value="PROKAR_LIPOPROTEIN"/>
    <property type="match status" value="1"/>
</dbReference>
<keyword evidence="1" id="KW-0732">Signal</keyword>